<dbReference type="InterPro" id="IPR043519">
    <property type="entry name" value="NT_sf"/>
</dbReference>
<organism evidence="24 25">
    <name type="scientific">Panacibacter ginsenosidivorans</name>
    <dbReference type="NCBI Taxonomy" id="1813871"/>
    <lineage>
        <taxon>Bacteria</taxon>
        <taxon>Pseudomonadati</taxon>
        <taxon>Bacteroidota</taxon>
        <taxon>Chitinophagia</taxon>
        <taxon>Chitinophagales</taxon>
        <taxon>Chitinophagaceae</taxon>
        <taxon>Panacibacter</taxon>
    </lineage>
</organism>
<dbReference type="Gene3D" id="1.10.150.110">
    <property type="entry name" value="DNA polymerase beta, N-terminal domain-like"/>
    <property type="match status" value="1"/>
</dbReference>
<evidence type="ECO:0000256" key="1">
    <source>
        <dbReference type="ARBA" id="ARBA00001946"/>
    </source>
</evidence>
<dbReference type="GO" id="GO:0006303">
    <property type="term" value="P:double-strand break repair via nonhomologous end joining"/>
    <property type="evidence" value="ECO:0007669"/>
    <property type="project" value="TreeGrafter"/>
</dbReference>
<dbReference type="GO" id="GO:0003887">
    <property type="term" value="F:DNA-directed DNA polymerase activity"/>
    <property type="evidence" value="ECO:0007669"/>
    <property type="project" value="UniProtKB-KW"/>
</dbReference>
<feature type="domain" description="DNA-directed DNA polymerase X" evidence="23">
    <location>
        <begin position="11"/>
        <end position="330"/>
    </location>
</feature>
<dbReference type="SUPFAM" id="SSF47802">
    <property type="entry name" value="DNA polymerase beta, N-terminal domain-like"/>
    <property type="match status" value="1"/>
</dbReference>
<dbReference type="AlphaFoldDB" id="A0A5B8VD43"/>
<dbReference type="PANTHER" id="PTHR11276">
    <property type="entry name" value="DNA POLYMERASE TYPE-X FAMILY MEMBER"/>
    <property type="match status" value="1"/>
</dbReference>
<sequence>MFEGLSKKNIIQNNLSLASIFHHMADCYRYLGSEERFRAIAYENVSRILRNMKEDIACYSGDVKTLDEIGGIGESIAEKIIEYLHTGKIETFELLKKRVPYELLELMDITGFGPATLKQLHDKRGIKNREDLIKALETDKLEGLRGFGEKKIENMKRALKLFKEPKRILLKDAERIGNEIVNEIKKMPGVQKAELAGSLRRKKETIGDIDIVILAESKDRKKIVNRIIKLPQVAKVLVKGSTKASVILNYENVQVDIRLVNDYEYGAAMLYFTGSKEHNIKLRMIAKQKGFKINEYGLYDAISGKRLAGSTEEEMYHFLNLKYIPPEQRLDKGEIEKATLSNGIIYPN</sequence>
<keyword evidence="9" id="KW-0548">Nucleotidyltransferase</keyword>
<keyword evidence="11" id="KW-0227">DNA damage</keyword>
<keyword evidence="13" id="KW-0239">DNA-directed DNA polymerase</keyword>
<comment type="catalytic activity">
    <reaction evidence="19">
        <text>a 5'-end 2'-deoxyribose-2'-deoxyribonucleotide-DNA = (2E,4S)-4-hydroxypenten-2-al-5-phosphate + a 5'-end 5'-phospho-2'-deoxyribonucleoside-DNA + H(+)</text>
        <dbReference type="Rhea" id="RHEA:76255"/>
        <dbReference type="Rhea" id="RHEA-COMP:13180"/>
        <dbReference type="Rhea" id="RHEA-COMP:18657"/>
        <dbReference type="ChEBI" id="CHEBI:15378"/>
        <dbReference type="ChEBI" id="CHEBI:136412"/>
        <dbReference type="ChEBI" id="CHEBI:195194"/>
        <dbReference type="ChEBI" id="CHEBI:195195"/>
    </reaction>
</comment>
<evidence type="ECO:0000256" key="16">
    <source>
        <dbReference type="ARBA" id="ARBA00035717"/>
    </source>
</evidence>
<proteinExistence type="predicted"/>
<evidence type="ECO:0000256" key="5">
    <source>
        <dbReference type="ARBA" id="ARBA00020020"/>
    </source>
</evidence>
<comment type="catalytic activity">
    <reaction evidence="18">
        <text>2'-deoxyribonucleotide-(2'-deoxyribose 5'-phosphate)-2'-deoxyribonucleotide-DNA = a 3'-end 2'-deoxyribonucleotide-(2,3-dehydro-2,3-deoxyribose 5'-phosphate)-DNA + a 5'-end 5'-phospho-2'-deoxyribonucleoside-DNA + H(+)</text>
        <dbReference type="Rhea" id="RHEA:66592"/>
        <dbReference type="Rhea" id="RHEA-COMP:13180"/>
        <dbReference type="Rhea" id="RHEA-COMP:16897"/>
        <dbReference type="Rhea" id="RHEA-COMP:17067"/>
        <dbReference type="ChEBI" id="CHEBI:15378"/>
        <dbReference type="ChEBI" id="CHEBI:136412"/>
        <dbReference type="ChEBI" id="CHEBI:157695"/>
        <dbReference type="ChEBI" id="CHEBI:167181"/>
        <dbReference type="EC" id="4.2.99.18"/>
    </reaction>
</comment>
<dbReference type="InterPro" id="IPR002008">
    <property type="entry name" value="DNA_pol_X_beta-like"/>
</dbReference>
<dbReference type="KEGG" id="pgin:FRZ67_18420"/>
<dbReference type="InterPro" id="IPR037160">
    <property type="entry name" value="DNA_Pol_thumb_sf"/>
</dbReference>
<evidence type="ECO:0000256" key="19">
    <source>
        <dbReference type="ARBA" id="ARBA00044678"/>
    </source>
</evidence>
<evidence type="ECO:0000256" key="21">
    <source>
        <dbReference type="ARBA" id="ARBA00049244"/>
    </source>
</evidence>
<evidence type="ECO:0000256" key="7">
    <source>
        <dbReference type="ARBA" id="ARBA00022634"/>
    </source>
</evidence>
<dbReference type="GO" id="GO:0005737">
    <property type="term" value="C:cytoplasm"/>
    <property type="evidence" value="ECO:0007669"/>
    <property type="project" value="UniProtKB-SubCell"/>
</dbReference>
<comment type="subcellular location">
    <subcellularLocation>
        <location evidence="2">Cytoplasm</location>
    </subcellularLocation>
</comment>
<dbReference type="Pfam" id="PF14520">
    <property type="entry name" value="HHH_5"/>
    <property type="match status" value="1"/>
</dbReference>
<evidence type="ECO:0000256" key="3">
    <source>
        <dbReference type="ARBA" id="ARBA00012417"/>
    </source>
</evidence>
<evidence type="ECO:0000256" key="10">
    <source>
        <dbReference type="ARBA" id="ARBA00022705"/>
    </source>
</evidence>
<evidence type="ECO:0000256" key="17">
    <source>
        <dbReference type="ARBA" id="ARBA00035726"/>
    </source>
</evidence>
<evidence type="ECO:0000256" key="15">
    <source>
        <dbReference type="ARBA" id="ARBA00023204"/>
    </source>
</evidence>
<dbReference type="EC" id="4.2.99.18" evidence="4"/>
<protein>
    <recommendedName>
        <fullName evidence="5">DNA polymerase beta</fullName>
        <ecNumber evidence="3">2.7.7.7</ecNumber>
        <ecNumber evidence="4">4.2.99.18</ecNumber>
    </recommendedName>
    <alternativeName>
        <fullName evidence="16">5'-deoxyribose-phosphate lyase</fullName>
    </alternativeName>
    <alternativeName>
        <fullName evidence="17">AP lyase</fullName>
    </alternativeName>
</protein>
<evidence type="ECO:0000256" key="20">
    <source>
        <dbReference type="ARBA" id="ARBA00045548"/>
    </source>
</evidence>
<evidence type="ECO:0000256" key="4">
    <source>
        <dbReference type="ARBA" id="ARBA00012720"/>
    </source>
</evidence>
<keyword evidence="25" id="KW-1185">Reference proteome</keyword>
<dbReference type="Proteomes" id="UP000321533">
    <property type="component" value="Chromosome"/>
</dbReference>
<keyword evidence="7" id="KW-0237">DNA synthesis</keyword>
<dbReference type="PRINTS" id="PR00869">
    <property type="entry name" value="DNAPOLX"/>
</dbReference>
<feature type="domain" description="Helix-hairpin-helix DNA-binding motif class 1" evidence="22">
    <location>
        <begin position="168"/>
        <end position="187"/>
    </location>
</feature>
<dbReference type="InterPro" id="IPR022312">
    <property type="entry name" value="DNA_pol_X"/>
</dbReference>
<dbReference type="Pfam" id="PF14716">
    <property type="entry name" value="HHH_8"/>
    <property type="match status" value="1"/>
</dbReference>
<dbReference type="InterPro" id="IPR027421">
    <property type="entry name" value="DNA_pol_lamdba_lyase_dom_sf"/>
</dbReference>
<evidence type="ECO:0000256" key="8">
    <source>
        <dbReference type="ARBA" id="ARBA00022679"/>
    </source>
</evidence>
<evidence type="ECO:0000256" key="13">
    <source>
        <dbReference type="ARBA" id="ARBA00022932"/>
    </source>
</evidence>
<comment type="cofactor">
    <cofactor evidence="1">
        <name>Mg(2+)</name>
        <dbReference type="ChEBI" id="CHEBI:18420"/>
    </cofactor>
</comment>
<reference evidence="24 25" key="1">
    <citation type="journal article" date="2016" name="Int. J. Syst. Evol. Microbiol.">
        <title>Panacibacter ginsenosidivorans gen. nov., sp. nov., with ginsenoside converting activity isolated from soil of a ginseng field.</title>
        <authorList>
            <person name="Siddiqi M.Z."/>
            <person name="Muhammad Shafi S."/>
            <person name="Choi K.D."/>
            <person name="Im W.T."/>
        </authorList>
    </citation>
    <scope>NUCLEOTIDE SEQUENCE [LARGE SCALE GENOMIC DNA]</scope>
    <source>
        <strain evidence="24 25">Gsoil1550</strain>
    </source>
</reference>
<dbReference type="SUPFAM" id="SSF81301">
    <property type="entry name" value="Nucleotidyltransferase"/>
    <property type="match status" value="1"/>
</dbReference>
<feature type="domain" description="Helix-hairpin-helix DNA-binding motif class 1" evidence="22">
    <location>
        <begin position="64"/>
        <end position="83"/>
    </location>
</feature>
<evidence type="ECO:0000256" key="12">
    <source>
        <dbReference type="ARBA" id="ARBA00022843"/>
    </source>
</evidence>
<evidence type="ECO:0000256" key="6">
    <source>
        <dbReference type="ARBA" id="ARBA00022481"/>
    </source>
</evidence>
<dbReference type="SMART" id="SM00483">
    <property type="entry name" value="POLXc"/>
    <property type="match status" value="1"/>
</dbReference>
<dbReference type="PANTHER" id="PTHR11276:SF28">
    <property type="entry name" value="DNA POLYMERASE LAMBDA"/>
    <property type="match status" value="1"/>
</dbReference>
<comment type="catalytic activity">
    <reaction evidence="21">
        <text>DNA(n) + a 2'-deoxyribonucleoside 5'-triphosphate = DNA(n+1) + diphosphate</text>
        <dbReference type="Rhea" id="RHEA:22508"/>
        <dbReference type="Rhea" id="RHEA-COMP:17339"/>
        <dbReference type="Rhea" id="RHEA-COMP:17340"/>
        <dbReference type="ChEBI" id="CHEBI:33019"/>
        <dbReference type="ChEBI" id="CHEBI:61560"/>
        <dbReference type="ChEBI" id="CHEBI:173112"/>
        <dbReference type="EC" id="2.7.7.7"/>
    </reaction>
</comment>
<evidence type="ECO:0000259" key="23">
    <source>
        <dbReference type="SMART" id="SM00483"/>
    </source>
</evidence>
<evidence type="ECO:0000256" key="14">
    <source>
        <dbReference type="ARBA" id="ARBA00023053"/>
    </source>
</evidence>
<dbReference type="InterPro" id="IPR010996">
    <property type="entry name" value="HHH_MUS81"/>
</dbReference>
<evidence type="ECO:0000256" key="11">
    <source>
        <dbReference type="ARBA" id="ARBA00022763"/>
    </source>
</evidence>
<dbReference type="Gene3D" id="3.30.460.10">
    <property type="entry name" value="Beta Polymerase, domain 2"/>
    <property type="match status" value="1"/>
</dbReference>
<dbReference type="Gene3D" id="1.10.150.20">
    <property type="entry name" value="5' to 3' exonuclease, C-terminal subdomain"/>
    <property type="match status" value="1"/>
</dbReference>
<dbReference type="InterPro" id="IPR029398">
    <property type="entry name" value="PolB_thumb"/>
</dbReference>
<dbReference type="RefSeq" id="WP_147191986.1">
    <property type="nucleotide sequence ID" value="NZ_CP042435.1"/>
</dbReference>
<dbReference type="CDD" id="cd00141">
    <property type="entry name" value="NT_POLXc"/>
    <property type="match status" value="1"/>
</dbReference>
<name>A0A5B8VD43_9BACT</name>
<keyword evidence="8" id="KW-0808">Transferase</keyword>
<feature type="domain" description="Helix-hairpin-helix DNA-binding motif class 1" evidence="22">
    <location>
        <begin position="139"/>
        <end position="158"/>
    </location>
</feature>
<dbReference type="Pfam" id="PF14791">
    <property type="entry name" value="DNA_pol_B_thumb"/>
    <property type="match status" value="1"/>
</dbReference>
<keyword evidence="14" id="KW-0915">Sodium</keyword>
<evidence type="ECO:0000313" key="25">
    <source>
        <dbReference type="Proteomes" id="UP000321533"/>
    </source>
</evidence>
<evidence type="ECO:0000313" key="24">
    <source>
        <dbReference type="EMBL" id="QEC69189.1"/>
    </source>
</evidence>
<dbReference type="EC" id="2.7.7.7" evidence="3"/>
<dbReference type="GO" id="GO:0003677">
    <property type="term" value="F:DNA binding"/>
    <property type="evidence" value="ECO:0007669"/>
    <property type="project" value="InterPro"/>
</dbReference>
<evidence type="ECO:0000259" key="22">
    <source>
        <dbReference type="SMART" id="SM00278"/>
    </source>
</evidence>
<dbReference type="InterPro" id="IPR002054">
    <property type="entry name" value="DNA-dir_DNA_pol_X"/>
</dbReference>
<feature type="domain" description="Helix-hairpin-helix DNA-binding motif class 1" evidence="22">
    <location>
        <begin position="104"/>
        <end position="123"/>
    </location>
</feature>
<keyword evidence="15" id="KW-0234">DNA repair</keyword>
<dbReference type="GO" id="GO:0140078">
    <property type="term" value="F:class I DNA-(apurinic or apyrimidinic site) endonuclease activity"/>
    <property type="evidence" value="ECO:0007669"/>
    <property type="project" value="UniProtKB-EC"/>
</dbReference>
<gene>
    <name evidence="24" type="ORF">FRZ67_18420</name>
</gene>
<dbReference type="InterPro" id="IPR003583">
    <property type="entry name" value="Hlx-hairpin-Hlx_DNA-bd_motif"/>
</dbReference>
<evidence type="ECO:0000256" key="18">
    <source>
        <dbReference type="ARBA" id="ARBA00044632"/>
    </source>
</evidence>
<evidence type="ECO:0000256" key="9">
    <source>
        <dbReference type="ARBA" id="ARBA00022695"/>
    </source>
</evidence>
<dbReference type="PRINTS" id="PR00870">
    <property type="entry name" value="DNAPOLXBETA"/>
</dbReference>
<dbReference type="Pfam" id="PF14792">
    <property type="entry name" value="DNA_pol_B_palm"/>
    <property type="match status" value="1"/>
</dbReference>
<dbReference type="OrthoDB" id="9808747at2"/>
<keyword evidence="10" id="KW-0235">DNA replication</keyword>
<comment type="function">
    <text evidence="20">Repair polymerase that plays a key role in base-excision repair. During this process, the damaged base is excised by specific DNA glycosylases, the DNA backbone is nicked at the abasic site by an apurinic/apyrimidic (AP) endonuclease, and POLB removes 5'-deoxyribose-phosphate from the preincised AP site acting as a 5'-deoxyribose-phosphate lyase (5'-dRP lyase); through its DNA polymerase activity, it adds one nucleotide to the 3' end of the arising single-nucleotide gap. Conducts 'gap-filling' DNA synthesis in a stepwise distributive fashion rather than in a processive fashion as for other DNA polymerases. It is also able to cleave sugar-phosphate bonds 3' to an intact AP site, acting as an AP lyase.</text>
</comment>
<dbReference type="SUPFAM" id="SSF158702">
    <property type="entry name" value="Sec63 N-terminal domain-like"/>
    <property type="match status" value="1"/>
</dbReference>
<dbReference type="Gene3D" id="3.30.210.10">
    <property type="entry name" value="DNA polymerase, thumb domain"/>
    <property type="match status" value="1"/>
</dbReference>
<dbReference type="EMBL" id="CP042435">
    <property type="protein sequence ID" value="QEC69189.1"/>
    <property type="molecule type" value="Genomic_DNA"/>
</dbReference>
<keyword evidence="12" id="KW-0832">Ubl conjugation</keyword>
<evidence type="ECO:0000256" key="2">
    <source>
        <dbReference type="ARBA" id="ARBA00004496"/>
    </source>
</evidence>
<keyword evidence="6" id="KW-0488">Methylation</keyword>
<accession>A0A5B8VD43</accession>
<dbReference type="InterPro" id="IPR028207">
    <property type="entry name" value="DNA_pol_B_palm_palm"/>
</dbReference>
<dbReference type="SMART" id="SM00278">
    <property type="entry name" value="HhH1"/>
    <property type="match status" value="4"/>
</dbReference>